<keyword evidence="4" id="KW-0520">NAD</keyword>
<dbReference type="EMBL" id="JBHSMI010000009">
    <property type="protein sequence ID" value="MFC5402103.1"/>
    <property type="molecule type" value="Genomic_DNA"/>
</dbReference>
<keyword evidence="5" id="KW-0627">Porphyrin biosynthesis</keyword>
<evidence type="ECO:0000313" key="9">
    <source>
        <dbReference type="Proteomes" id="UP001596113"/>
    </source>
</evidence>
<dbReference type="PROSITE" id="PS50175">
    <property type="entry name" value="ASP_PROT_RETROV"/>
    <property type="match status" value="1"/>
</dbReference>
<feature type="domain" description="Peptidase A2" evidence="7">
    <location>
        <begin position="29"/>
        <end position="68"/>
    </location>
</feature>
<dbReference type="RefSeq" id="WP_378130232.1">
    <property type="nucleotide sequence ID" value="NZ_JBHSMI010000009.1"/>
</dbReference>
<proteinExistence type="predicted"/>
<keyword evidence="9" id="KW-1185">Reference proteome</keyword>
<accession>A0ABW0HM76</accession>
<dbReference type="InterPro" id="IPR001995">
    <property type="entry name" value="Peptidase_A2_cat"/>
</dbReference>
<evidence type="ECO:0000313" key="8">
    <source>
        <dbReference type="EMBL" id="MFC5402103.1"/>
    </source>
</evidence>
<dbReference type="SUPFAM" id="SSF75615">
    <property type="entry name" value="Siroheme synthase middle domains-like"/>
    <property type="match status" value="1"/>
</dbReference>
<dbReference type="InterPro" id="IPR042518">
    <property type="entry name" value="SirC_C"/>
</dbReference>
<reference evidence="9" key="1">
    <citation type="journal article" date="2019" name="Int. J. Syst. Evol. Microbiol.">
        <title>The Global Catalogue of Microorganisms (GCM) 10K type strain sequencing project: providing services to taxonomists for standard genome sequencing and annotation.</title>
        <authorList>
            <consortium name="The Broad Institute Genomics Platform"/>
            <consortium name="The Broad Institute Genome Sequencing Center for Infectious Disease"/>
            <person name="Wu L."/>
            <person name="Ma J."/>
        </authorList>
    </citation>
    <scope>NUCLEOTIDE SEQUENCE [LARGE SCALE GENOMIC DNA]</scope>
    <source>
        <strain evidence="9">CGMCC 1.18575</strain>
    </source>
</reference>
<gene>
    <name evidence="8" type="ORF">ACFPOF_05070</name>
</gene>
<comment type="catalytic activity">
    <reaction evidence="6">
        <text>precorrin-2 + NAD(+) = sirohydrochlorin + NADH + 2 H(+)</text>
        <dbReference type="Rhea" id="RHEA:15613"/>
        <dbReference type="ChEBI" id="CHEBI:15378"/>
        <dbReference type="ChEBI" id="CHEBI:57540"/>
        <dbReference type="ChEBI" id="CHEBI:57945"/>
        <dbReference type="ChEBI" id="CHEBI:58351"/>
        <dbReference type="ChEBI" id="CHEBI:58827"/>
        <dbReference type="EC" id="1.3.1.76"/>
    </reaction>
</comment>
<evidence type="ECO:0000256" key="5">
    <source>
        <dbReference type="ARBA" id="ARBA00023244"/>
    </source>
</evidence>
<name>A0ABW0HM76_9BACL</name>
<dbReference type="InterPro" id="IPR006367">
    <property type="entry name" value="Sirohaem_synthase_N"/>
</dbReference>
<evidence type="ECO:0000256" key="1">
    <source>
        <dbReference type="ARBA" id="ARBA00005010"/>
    </source>
</evidence>
<dbReference type="Pfam" id="PF13241">
    <property type="entry name" value="NAD_binding_7"/>
    <property type="match status" value="1"/>
</dbReference>
<keyword evidence="3" id="KW-0560">Oxidoreductase</keyword>
<evidence type="ECO:0000256" key="3">
    <source>
        <dbReference type="ARBA" id="ARBA00023002"/>
    </source>
</evidence>
<dbReference type="PANTHER" id="PTHR35330:SF1">
    <property type="entry name" value="SIROHEME BIOSYNTHESIS PROTEIN MET8"/>
    <property type="match status" value="1"/>
</dbReference>
<dbReference type="Gene3D" id="3.40.50.720">
    <property type="entry name" value="NAD(P)-binding Rossmann-like Domain"/>
    <property type="match status" value="1"/>
</dbReference>
<comment type="caution">
    <text evidence="8">The sequence shown here is derived from an EMBL/GenBank/DDBJ whole genome shotgun (WGS) entry which is preliminary data.</text>
</comment>
<dbReference type="NCBIfam" id="TIGR01470">
    <property type="entry name" value="cysG_Nterm"/>
    <property type="match status" value="1"/>
</dbReference>
<protein>
    <recommendedName>
        <fullName evidence="2">precorrin-2 dehydrogenase</fullName>
        <ecNumber evidence="2">1.3.1.76</ecNumber>
    </recommendedName>
</protein>
<dbReference type="InterPro" id="IPR036291">
    <property type="entry name" value="NAD(P)-bd_dom_sf"/>
</dbReference>
<dbReference type="Proteomes" id="UP001596113">
    <property type="component" value="Unassembled WGS sequence"/>
</dbReference>
<evidence type="ECO:0000256" key="4">
    <source>
        <dbReference type="ARBA" id="ARBA00023027"/>
    </source>
</evidence>
<evidence type="ECO:0000256" key="6">
    <source>
        <dbReference type="ARBA" id="ARBA00047561"/>
    </source>
</evidence>
<dbReference type="SUPFAM" id="SSF51735">
    <property type="entry name" value="NAD(P)-binding Rossmann-fold domains"/>
    <property type="match status" value="1"/>
</dbReference>
<evidence type="ECO:0000256" key="2">
    <source>
        <dbReference type="ARBA" id="ARBA00012400"/>
    </source>
</evidence>
<dbReference type="Gene3D" id="1.10.8.610">
    <property type="entry name" value="SirC, precorrin-2 dehydrogenase, C-terminal helical domain-like"/>
    <property type="match status" value="1"/>
</dbReference>
<evidence type="ECO:0000259" key="7">
    <source>
        <dbReference type="PROSITE" id="PS50175"/>
    </source>
</evidence>
<dbReference type="InterPro" id="IPR028161">
    <property type="entry name" value="Met8-like"/>
</dbReference>
<sequence length="220" mass="23483">MAQWYPLLLRMDGRPCLVVGGGEVAERKTEGLLDAGASVTIVSPAATPRLSEWAATGRLRWLVRQAAGTDVEGATLVFAATDDPDVNRAIADAARERGIPVNVADDGEAGDFLVPATVRRGELILAASASGAGPAFASRIARELATSYGPDYASLVDTLKEIRQFVKTQVIDATERRKLLRAASGDEAIAIWRKHNGEMGLPQLLEILRQIANGHNAETE</sequence>
<dbReference type="PANTHER" id="PTHR35330">
    <property type="entry name" value="SIROHEME BIOSYNTHESIS PROTEIN MET8"/>
    <property type="match status" value="1"/>
</dbReference>
<organism evidence="8 9">
    <name type="scientific">Cohnella soli</name>
    <dbReference type="NCBI Taxonomy" id="425005"/>
    <lineage>
        <taxon>Bacteria</taxon>
        <taxon>Bacillati</taxon>
        <taxon>Bacillota</taxon>
        <taxon>Bacilli</taxon>
        <taxon>Bacillales</taxon>
        <taxon>Paenibacillaceae</taxon>
        <taxon>Cohnella</taxon>
    </lineage>
</organism>
<comment type="pathway">
    <text evidence="1">Porphyrin-containing compound metabolism; siroheme biosynthesis; sirohydrochlorin from precorrin-2: step 1/1.</text>
</comment>
<dbReference type="EC" id="1.3.1.76" evidence="2"/>